<reference evidence="6 7" key="1">
    <citation type="journal article" date="2007" name="Proc. Natl. Acad. Sci. U.S.A.">
        <title>The tiny eukaryote Ostreococcus provides genomic insights into the paradox of plankton speciation.</title>
        <authorList>
            <person name="Palenik B."/>
            <person name="Grimwood J."/>
            <person name="Aerts A."/>
            <person name="Rouze P."/>
            <person name="Salamov A."/>
            <person name="Putnam N."/>
            <person name="Dupont C."/>
            <person name="Jorgensen R."/>
            <person name="Derelle E."/>
            <person name="Rombauts S."/>
            <person name="Zhou K."/>
            <person name="Otillar R."/>
            <person name="Merchant S.S."/>
            <person name="Podell S."/>
            <person name="Gaasterland T."/>
            <person name="Napoli C."/>
            <person name="Gendler K."/>
            <person name="Manuell A."/>
            <person name="Tai V."/>
            <person name="Vallon O."/>
            <person name="Piganeau G."/>
            <person name="Jancek S."/>
            <person name="Heijde M."/>
            <person name="Jabbari K."/>
            <person name="Bowler C."/>
            <person name="Lohr M."/>
            <person name="Robbens S."/>
            <person name="Werner G."/>
            <person name="Dubchak I."/>
            <person name="Pazour G.J."/>
            <person name="Ren Q."/>
            <person name="Paulsen I."/>
            <person name="Delwiche C."/>
            <person name="Schmutz J."/>
            <person name="Rokhsar D."/>
            <person name="Van de Peer Y."/>
            <person name="Moreau H."/>
            <person name="Grigoriev I.V."/>
        </authorList>
    </citation>
    <scope>NUCLEOTIDE SEQUENCE [LARGE SCALE GENOMIC DNA]</scope>
    <source>
        <strain evidence="6 7">CCE9901</strain>
    </source>
</reference>
<dbReference type="Pfam" id="PF01833">
    <property type="entry name" value="TIG"/>
    <property type="match status" value="15"/>
</dbReference>
<keyword evidence="3" id="KW-1133">Transmembrane helix</keyword>
<feature type="transmembrane region" description="Helical" evidence="3">
    <location>
        <begin position="3539"/>
        <end position="3560"/>
    </location>
</feature>
<keyword evidence="1 4" id="KW-0732">Signal</keyword>
<feature type="domain" description="IPT/TIG" evidence="5">
    <location>
        <begin position="1457"/>
        <end position="1537"/>
    </location>
</feature>
<dbReference type="SMART" id="SM01411">
    <property type="entry name" value="Ephrin_rec_like"/>
    <property type="match status" value="4"/>
</dbReference>
<organism evidence="6 7">
    <name type="scientific">Ostreococcus lucimarinus (strain CCE9901)</name>
    <dbReference type="NCBI Taxonomy" id="436017"/>
    <lineage>
        <taxon>Eukaryota</taxon>
        <taxon>Viridiplantae</taxon>
        <taxon>Chlorophyta</taxon>
        <taxon>Mamiellophyceae</taxon>
        <taxon>Mamiellales</taxon>
        <taxon>Bathycoccaceae</taxon>
        <taxon>Ostreococcus</taxon>
    </lineage>
</organism>
<evidence type="ECO:0000256" key="2">
    <source>
        <dbReference type="SAM" id="MobiDB-lite"/>
    </source>
</evidence>
<dbReference type="Gramene" id="ABO95745">
    <property type="protein sequence ID" value="ABO95745"/>
    <property type="gene ID" value="OSTLU_14944"/>
</dbReference>
<feature type="domain" description="IPT/TIG" evidence="5">
    <location>
        <begin position="2009"/>
        <end position="2094"/>
    </location>
</feature>
<feature type="domain" description="IPT/TIG" evidence="5">
    <location>
        <begin position="37"/>
        <end position="127"/>
    </location>
</feature>
<feature type="domain" description="IPT/TIG" evidence="5">
    <location>
        <begin position="1741"/>
        <end position="1827"/>
    </location>
</feature>
<evidence type="ECO:0000259" key="5">
    <source>
        <dbReference type="SMART" id="SM00429"/>
    </source>
</evidence>
<feature type="compositionally biased region" description="Polar residues" evidence="2">
    <location>
        <begin position="4363"/>
        <end position="4372"/>
    </location>
</feature>
<feature type="signal peptide" evidence="4">
    <location>
        <begin position="1"/>
        <end position="34"/>
    </location>
</feature>
<dbReference type="CDD" id="cd00603">
    <property type="entry name" value="IPT_PCSR"/>
    <property type="match status" value="1"/>
</dbReference>
<dbReference type="InterPro" id="IPR014756">
    <property type="entry name" value="Ig_E-set"/>
</dbReference>
<feature type="domain" description="IPT/TIG" evidence="5">
    <location>
        <begin position="739"/>
        <end position="828"/>
    </location>
</feature>
<feature type="domain" description="IPT/TIG" evidence="5">
    <location>
        <begin position="213"/>
        <end position="297"/>
    </location>
</feature>
<feature type="chain" id="PRO_5002671759" description="IPT/TIG domain-containing protein" evidence="4">
    <location>
        <begin position="35"/>
        <end position="4372"/>
    </location>
</feature>
<feature type="domain" description="IPT/TIG" evidence="5">
    <location>
        <begin position="652"/>
        <end position="735"/>
    </location>
</feature>
<dbReference type="InterPro" id="IPR052387">
    <property type="entry name" value="Fibrocystin"/>
</dbReference>
<feature type="domain" description="IPT/TIG" evidence="5">
    <location>
        <begin position="1006"/>
        <end position="1092"/>
    </location>
</feature>
<feature type="transmembrane region" description="Helical" evidence="3">
    <location>
        <begin position="3709"/>
        <end position="3729"/>
    </location>
</feature>
<feature type="region of interest" description="Disordered" evidence="2">
    <location>
        <begin position="4344"/>
        <end position="4372"/>
    </location>
</feature>
<feature type="transmembrane region" description="Helical" evidence="3">
    <location>
        <begin position="3809"/>
        <end position="3830"/>
    </location>
</feature>
<dbReference type="STRING" id="436017.A4RVQ0"/>
<proteinExistence type="predicted"/>
<feature type="transmembrane region" description="Helical" evidence="3">
    <location>
        <begin position="3602"/>
        <end position="3623"/>
    </location>
</feature>
<dbReference type="SUPFAM" id="SSF81296">
    <property type="entry name" value="E set domains"/>
    <property type="match status" value="15"/>
</dbReference>
<dbReference type="Proteomes" id="UP000001568">
    <property type="component" value="Chromosome 4"/>
</dbReference>
<feature type="domain" description="IPT/TIG" evidence="5">
    <location>
        <begin position="2184"/>
        <end position="2268"/>
    </location>
</feature>
<keyword evidence="7" id="KW-1185">Reference proteome</keyword>
<keyword evidence="3" id="KW-0812">Transmembrane</keyword>
<feature type="region of interest" description="Disordered" evidence="2">
    <location>
        <begin position="4227"/>
        <end position="4262"/>
    </location>
</feature>
<dbReference type="HOGENOM" id="CLU_000136_0_0_1"/>
<feature type="domain" description="IPT/TIG" evidence="5">
    <location>
        <begin position="831"/>
        <end position="913"/>
    </location>
</feature>
<sequence>MRTSDMRSFRPSRAIWLVLFLITVAACFACGARGFEIPEVEWMYPSAGHVGGGEVVTLSSKQLAAVQNIPGAELTCKFDNEFVRAYYVDAETVKCTAPSHTEGFVNVEFALNNETGDFLRTKGYQFVSGAKVDAVNSVYGISGGIVDVFGADMHVSQYCRFGDLTTTGHIVSSGLMKCESPSIDKGTVAVDVSLTSSNFFEAFSSVQHIYIGAPSISRVSPAVGTGEGGTLVTLTGQNFAPTSLLRCRFGAIEVSAIYQNENTLECATPASSLAAKPLSVSMNHRDYVTFSNSFTFLSSLVVDAIAPFQVSSAGSSHVSITVQSVVQTPELACKFGSHKVPGLAGTNAVTCVAPAGIGFVSVAVASNGQDFQYSVFASDSVQLELKDVIEITRIAPRVGAIGGGTLVHIEGEHLLQDNPVCRFGTTTVAATHVSSALMICETPSMFEGAYALDVSVVATAVELAMKPQFLFDPPPVVTALSPSMGLVEGGTTVTAAGHSFSDSHDLACKFGSIGPVVGEWIAADEYRCLAPAHVEGWVNFDIGMVSEFGAMFADGPQVTFLYTTEASVTTIINNDNNTATVTGTGFVPGQDVYCNLGNGDALVPGIVLSDGSVLCGLPEDNNGVNEYDIRIVDSSGNNIVSSTDANDILTRKVLLDHLLPLSGPSIGGTAIVVYGDHFSPSSLCRFGTLAPFRAAFISPSQVMCESPSMEVGYHDLAVSNNAFDWSVPGLPFEFMNTSSSVIHRVVPKTGPSQGGTILSFDGLAFRNDVSLAFRIGTISNVLGRWLSMNAASCVSPAHSAGSVPVNVFHHNTAFEIKLSQSAATFEYKVIATLSSMTIPESSFVTGGTSVTLFGENFYGSHLSCRFGSTTTNAFIFGSNTVCNAPASKSGFTVIDVSMNLQDFTSSALEFHYVAKPKLMRATPLTFPTIGGSLVYVTGSNMIWGGTNYSASCGYTTSAGTAKSSIHVISSALVVCVTPEGKDDTALQLVYNDVEQSADFQITFILLPGLEIDHPAARGLEAGGAVVDIYGDFSTDLSVISCKVGTISGISLTQGSSEKVECILPAHSPATVPVTVAMNERDNAATTLLYEYIANIDLTEPYRTSVSLDGGSLVELMISPSTLPSSLATLPVACVFDLHAAVAKVESNGLVLCLAPAHSSGFVAVGVQIHDVSVWDSSQIQLSYEPHAQITNLQPYDGAEAGGEIIKLTGVHFNEVTHNKFVFGSTKFSPVQFVSSALVVIEQPANDAGSAVLSFLSSGSTSLTDDEFESSGIVFEYIKEEDNPLHVSPQESNEDGGSIAIIYYKVDPYQQSFDNCACKFGSLGPIIGQLTGNGLECRVPAHIAGTIPMYARLFGEMFTSVKQPFSYHETVEVSSSAVYPSFGSVSGGVAVRILHENPMETSIKCHVAGFFVSATSISTNPYVSECIMPAYAPGFAQISLGASPGKDETDSLFLFQPDPILVSAYPTLISNSGGELVTISGEDLLDVAGGSVQCYFGDVNVPAKVHSSTLVTCESPYFSNNQGRIALYVDTGGSLNYDEMGTTSISYIPAPTLLDISAETVATSGGDTIQISSLTSVGILEELVDAPAGHVGSIGPMYVRSSGSSFEFVTPAHSPTSPDAIRVWLSSHLTSSYFTNFVLIYSEEDMTVMHVVPGRASNEGLADVVLEATGHSLSSTPKGCMFGLFPVLSSQAVRTSTCSGGNQRDCVRYTLSCPVPILSAGFVELSTIGLDGVGVDFDIFVPPVVTSMVPSVGFYSGSSVIHVAGEHLHESSFCHFGDQNTTAYAISSALSVCTSPVLSGNSPMVSLGVSPRDDENYISEIVAAFQYLDDFDFLSQSLENPYLSENGGNLFTFHIGNLAEDATEQEIFCRFGTIGPISTSEQRSSTSVTCISPAGLNGTVVVGSLTYNSKDYASVGSFEYFTPLVPSFVSPKRSVAAGDTTLKLMSNSAIYLPHGAYLGCKLHGQVAQATFEDQRTITCDTPPSGFGFTVLEIMVLPDAATPIGFEVFMPPVVLNVHPSIGTASGTTVLHVDGDNLHESGYCYFGNEQTSAHVVSSALGLCITPPWSTERRVGIGMAPRDDPGFISSYGTAFEYIDDLMISAVSPETGSENGGTTLSVSVNGLTDGARYSCRIGTFFPITSYNTQSDVLTCITPARGLGIADISISGNDRDLSTINTATFVYQVPPKISGIIPKVGLSGSRSPIFITGSNFVNTSSLTCRFGQELATATFLSSRSILCVAGVEQSGTRTVFVEVSTNGVDFSEQRLLFHFAQCPSGSYCPESEAILCPRGAFCGGGKNFTLCPPGTFQPRTGQADCLPTPVGYISPDAGSMIPIICPRGAVCDSTGLTVPNKLCPPGHYCLEGTRTSNFTDFTVAERPLPCPFGMYCTAGVVSSASIAYNFTTPQQCYAGYVCEPGSITPQGVGPCPPGHYCPPGQQLRCPKRMYCPGVANAEPKPCLPGEYNSDYGKDSCQKCPKGTICPGFAREAPEVCTPGFVCDTEGLAVAGTRCPAGHYCLENTVTRDPLAIIDVAAIVDASPIALNVDNFRPKPCPPTTFCTEGVTTSIVLEGSFKQPQPCKEGSFCEWATGDSTVVSESATDVYNPMRPCTEGHYCPKRTYIPIPAPRGSYTSGQGNSAAVTCLPGTYTPYEGFQECLTCAAGYECVDEGTFKPTACPAGYFRSARDSIACRQCPKGTWSSSIGLTEESLCLPCNSGLVCAIDGMSNNKPRGQGTAALNEYSAYCDADNTEAYDASKCVLLQLDPEGEADLCPEGYVCDARTSIAEQKCPDGYFCGPGTTPETQFFNKCPAGYYCPAGASYSTRTQFPCQACFFCPTGTGQVLNRCPTGTASSPSAQSLDECSADLITFWRVMPVSFDLIEKTYYKTINATGRDTEWLREVESQIAAGRTLLQIDTTNTSSSNATGPTDPFDYMGMGSCTNKNWELLNPTFILSDDNSIAAVDENNIPLMKFTLPRGHTAKLRLDWRTINENLKYGEHYELLIFTNPVIDDTLCPASEYKSVPCPPWDVGDGITWLNMKVIAGEEQEKKCPASQESLELPFWFARNSDGTATGYNVENPTFGNYVWKRGMHELSIQALDDLPFRIELRMLDGRYQEDNRASFLNSICIDVEFPERASATPTYSVHAILPFEIDEEYQAPLNAPVASTMYRSVSTDYFECANINQDPGCRRLDARAAIDYNSTYGAEWKKFKYLRQQNVLTAEDSPSQAHIDLTSTQAEDWVIVNEDGQTDETITLSLPDVYEQEKYLLNEGLWAADQTLFAMDYLPFFSACRGFDSHIFFSHLTENPYKPVTFGEDRTFVSYGETTLVPKEETVFINQYSPQVQAAVADELELTIDCFYEEAYTEASAKKRWYEAEGDTLFYLTAEAESQDALFEASALANDQTEPAANKEKYMADITAQENIPVIFAPVEGFVLTAGLMPTKVEFEILYYQFTDSDKRIIAATVTMDEYVSATAHDGTYTLSVAVSALGWFDLLNFFAFDFLFYLALFFAIGMLVVLLIFSVWVVVRIFTLLKEPPRFRFLPYLRIMIGPPLMGVTLGMLPFATAQFGLRAVFVAFPIITEFPISIDNIGREIDPAVVEKATAGRYAVCFLTAGMYMMGCAAEILVPAELKDEEEKELEDERYVDEVMFKPEVWKRSHFVLMNILVNVTNVFLIEFSFTDTFGVQFFTIFFLLKVAHVIMEMQIETALGEAFLLAPVSVVLASAVGVATIGADDFTDFTLGFFFETIMGMVEYVYLDAFIAYCALVLPDKISAVVNYIMNLLPFNFGDDDDVEVEEKIDAEDTLVEDLMGFLAAYGVNTAVNYMTPFFIFFFWDFNDQLRLSYLYGFRKKDLLIYLLFSVVIIPFWIVMDIITFNIQELFHGWKVYEYLKYARYRFINRTSRWKGFERVYDESIDPGLRAIDQMCFSSQFYFVLALGGSGSFLFVLALSMMLRANYNMFEDILFWACVLMVLGASYTAKRLALLLANHFGLWRITSSITSGEIIIEDSLDEDFSSIFVPKMAAVIEDSGGDSLQTMDVTTADLTSDQFRHLFMSKNRDWVIDQLQEILSPRTARRLKLGKAVRRRMKAGEMSESDSDMEEDFGEVKLSVGAEAAMRIWLTHAASRASGRGVNLRMLSDTSESETEAGLQRFPPVNLSEASSAALTGWLAAVKQLRANRQSSLTNTAVFSSTDFSSESDTDTEPKYATTEHMSQTSKMVMRDWLTRAREMRASVPPSAPKANLSDDSGDSSSQLSSDSASPERQPVSYVAASVMSQWLQRSRAEKEMSLANTPLSGGPKRQALTSDSGSSSDLESSDDPELAFDTRRPKTLSTASASILTGWLSSAQGVFRRRSRAEARAGSDEDNGSSPESLKPE</sequence>
<dbReference type="PANTHER" id="PTHR46769:SF2">
    <property type="entry name" value="FIBROCYSTIN-L ISOFORM 2 PRECURSOR-RELATED"/>
    <property type="match status" value="1"/>
</dbReference>
<dbReference type="SMART" id="SM00429">
    <property type="entry name" value="IPT"/>
    <property type="match status" value="13"/>
</dbReference>
<evidence type="ECO:0000256" key="3">
    <source>
        <dbReference type="SAM" id="Phobius"/>
    </source>
</evidence>
<evidence type="ECO:0000256" key="4">
    <source>
        <dbReference type="SAM" id="SignalP"/>
    </source>
</evidence>
<feature type="transmembrane region" description="Helical" evidence="3">
    <location>
        <begin position="3959"/>
        <end position="3975"/>
    </location>
</feature>
<dbReference type="eggNOG" id="ENOG502QUKY">
    <property type="taxonomic scope" value="Eukaryota"/>
</dbReference>
<dbReference type="Gene3D" id="2.10.50.10">
    <property type="entry name" value="Tumor Necrosis Factor Receptor, subunit A, domain 2"/>
    <property type="match status" value="1"/>
</dbReference>
<dbReference type="EMBL" id="CP000584">
    <property type="protein sequence ID" value="ABO95745.1"/>
    <property type="molecule type" value="Genomic_DNA"/>
</dbReference>
<dbReference type="InterPro" id="IPR013783">
    <property type="entry name" value="Ig-like_fold"/>
</dbReference>
<dbReference type="PANTHER" id="PTHR46769">
    <property type="entry name" value="POLYCYSTIC KIDNEY AND HEPATIC DISEASE 1 (AUTOSOMAL RECESSIVE)-LIKE 1"/>
    <property type="match status" value="1"/>
</dbReference>
<gene>
    <name evidence="6" type="ORF">OSTLU_14944</name>
</gene>
<name>A4RVQ0_OSTLU</name>
<feature type="domain" description="IPT/TIG" evidence="5">
    <location>
        <begin position="2096"/>
        <end position="2182"/>
    </location>
</feature>
<keyword evidence="3" id="KW-0472">Membrane</keyword>
<feature type="transmembrane region" description="Helical" evidence="3">
    <location>
        <begin position="3679"/>
        <end position="3697"/>
    </location>
</feature>
<feature type="compositionally biased region" description="Low complexity" evidence="2">
    <location>
        <begin position="4245"/>
        <end position="4255"/>
    </location>
</feature>
<feature type="transmembrane region" description="Helical" evidence="3">
    <location>
        <begin position="3850"/>
        <end position="3873"/>
    </location>
</feature>
<dbReference type="OMA" id="CANINQD"/>
<feature type="transmembrane region" description="Helical" evidence="3">
    <location>
        <begin position="3498"/>
        <end position="3527"/>
    </location>
</feature>
<dbReference type="GeneID" id="5001216"/>
<feature type="transmembrane region" description="Helical" evidence="3">
    <location>
        <begin position="3927"/>
        <end position="3947"/>
    </location>
</feature>
<feature type="domain" description="IPT/TIG" evidence="5">
    <location>
        <begin position="390"/>
        <end position="470"/>
    </location>
</feature>
<dbReference type="PROSITE" id="PS51257">
    <property type="entry name" value="PROKAR_LIPOPROTEIN"/>
    <property type="match status" value="1"/>
</dbReference>
<feature type="domain" description="IPT/TIG" evidence="5">
    <location>
        <begin position="474"/>
        <end position="563"/>
    </location>
</feature>
<dbReference type="CDD" id="cd00185">
    <property type="entry name" value="TNFRSF"/>
    <property type="match status" value="1"/>
</dbReference>
<feature type="region of interest" description="Disordered" evidence="2">
    <location>
        <begin position="4187"/>
        <end position="4210"/>
    </location>
</feature>
<accession>A4RVQ0</accession>
<dbReference type="Gene3D" id="2.60.40.10">
    <property type="entry name" value="Immunoglobulins"/>
    <property type="match status" value="16"/>
</dbReference>
<protein>
    <recommendedName>
        <fullName evidence="5">IPT/TIG domain-containing protein</fullName>
    </recommendedName>
</protein>
<feature type="region of interest" description="Disordered" evidence="2">
    <location>
        <begin position="4280"/>
        <end position="4326"/>
    </location>
</feature>
<dbReference type="RefSeq" id="XP_001417452.1">
    <property type="nucleotide sequence ID" value="XM_001417415.1"/>
</dbReference>
<evidence type="ECO:0000313" key="7">
    <source>
        <dbReference type="Proteomes" id="UP000001568"/>
    </source>
</evidence>
<evidence type="ECO:0000313" key="6">
    <source>
        <dbReference type="EMBL" id="ABO95745.1"/>
    </source>
</evidence>
<dbReference type="KEGG" id="olu:OSTLU_14944"/>
<evidence type="ECO:0000256" key="1">
    <source>
        <dbReference type="ARBA" id="ARBA00022729"/>
    </source>
</evidence>
<dbReference type="OrthoDB" id="496882at2759"/>
<dbReference type="InterPro" id="IPR002909">
    <property type="entry name" value="IPT_dom"/>
</dbReference>
<dbReference type="CDD" id="cd00102">
    <property type="entry name" value="IPT"/>
    <property type="match status" value="6"/>
</dbReference>